<dbReference type="PANTHER" id="PTHR15600:SF42">
    <property type="entry name" value="SACSIN"/>
    <property type="match status" value="1"/>
</dbReference>
<comment type="caution">
    <text evidence="1">The sequence shown here is derived from an EMBL/GenBank/DDBJ whole genome shotgun (WGS) entry which is preliminary data.</text>
</comment>
<evidence type="ECO:0000313" key="1">
    <source>
        <dbReference type="EMBL" id="KAK7848109.1"/>
    </source>
</evidence>
<dbReference type="EMBL" id="PKMF04000131">
    <property type="protein sequence ID" value="KAK7848109.1"/>
    <property type="molecule type" value="Genomic_DNA"/>
</dbReference>
<dbReference type="Proteomes" id="UP000237347">
    <property type="component" value="Unassembled WGS sequence"/>
</dbReference>
<gene>
    <name evidence="1" type="ORF">CFP56_005493</name>
</gene>
<dbReference type="InterPro" id="IPR052972">
    <property type="entry name" value="Sacsin_chaperone_reg"/>
</dbReference>
<sequence length="140" mass="15294">LQPGKELQFGRVSAAELVQAVHEMLSAAGINMDVEQQSLLHRTITLQEQLQDSRAAFLLEQEKADVAAKEADSAKAAWICRVCLSAEVNMTIVPCGHAPGHKNYENFSALTTPDSLERGFINDRKGFVLGNDGVLLRYLG</sequence>
<proteinExistence type="predicted"/>
<name>A0AAW0L989_QUESU</name>
<accession>A0AAW0L989</accession>
<protein>
    <submittedName>
        <fullName evidence="1">Uncharacterized protein</fullName>
    </submittedName>
</protein>
<feature type="non-terminal residue" evidence="1">
    <location>
        <position position="1"/>
    </location>
</feature>
<dbReference type="GO" id="GO:0030544">
    <property type="term" value="F:Hsp70 protein binding"/>
    <property type="evidence" value="ECO:0007669"/>
    <property type="project" value="TreeGrafter"/>
</dbReference>
<dbReference type="PANTHER" id="PTHR15600">
    <property type="entry name" value="SACSIN"/>
    <property type="match status" value="1"/>
</dbReference>
<organism evidence="1 2">
    <name type="scientific">Quercus suber</name>
    <name type="common">Cork oak</name>
    <dbReference type="NCBI Taxonomy" id="58331"/>
    <lineage>
        <taxon>Eukaryota</taxon>
        <taxon>Viridiplantae</taxon>
        <taxon>Streptophyta</taxon>
        <taxon>Embryophyta</taxon>
        <taxon>Tracheophyta</taxon>
        <taxon>Spermatophyta</taxon>
        <taxon>Magnoliopsida</taxon>
        <taxon>eudicotyledons</taxon>
        <taxon>Gunneridae</taxon>
        <taxon>Pentapetalae</taxon>
        <taxon>rosids</taxon>
        <taxon>fabids</taxon>
        <taxon>Fagales</taxon>
        <taxon>Fagaceae</taxon>
        <taxon>Quercus</taxon>
    </lineage>
</organism>
<dbReference type="AlphaFoldDB" id="A0AAW0L989"/>
<keyword evidence="2" id="KW-1185">Reference proteome</keyword>
<evidence type="ECO:0000313" key="2">
    <source>
        <dbReference type="Proteomes" id="UP000237347"/>
    </source>
</evidence>
<reference evidence="1 2" key="1">
    <citation type="journal article" date="2018" name="Sci. Data">
        <title>The draft genome sequence of cork oak.</title>
        <authorList>
            <person name="Ramos A.M."/>
            <person name="Usie A."/>
            <person name="Barbosa P."/>
            <person name="Barros P.M."/>
            <person name="Capote T."/>
            <person name="Chaves I."/>
            <person name="Simoes F."/>
            <person name="Abreu I."/>
            <person name="Carrasquinho I."/>
            <person name="Faro C."/>
            <person name="Guimaraes J.B."/>
            <person name="Mendonca D."/>
            <person name="Nobrega F."/>
            <person name="Rodrigues L."/>
            <person name="Saibo N.J.M."/>
            <person name="Varela M.C."/>
            <person name="Egas C."/>
            <person name="Matos J."/>
            <person name="Miguel C.M."/>
            <person name="Oliveira M.M."/>
            <person name="Ricardo C.P."/>
            <person name="Goncalves S."/>
        </authorList>
    </citation>
    <scope>NUCLEOTIDE SEQUENCE [LARGE SCALE GENOMIC DNA]</scope>
    <source>
        <strain evidence="2">cv. HL8</strain>
    </source>
</reference>